<feature type="non-terminal residue" evidence="1">
    <location>
        <position position="1"/>
    </location>
</feature>
<dbReference type="EMBL" id="HACA01016596">
    <property type="protein sequence ID" value="CDW33957.1"/>
    <property type="molecule type" value="Transcribed_RNA"/>
</dbReference>
<sequence>IFLRATLFSDQRSLSKIKNDISKRGLNNVLHHCLLNKLSFRTSLTLLFIILVKSSILVSK</sequence>
<dbReference type="AlphaFoldDB" id="A0A0K2U7R5"/>
<proteinExistence type="predicted"/>
<protein>
    <submittedName>
        <fullName evidence="1">Uncharacterized protein</fullName>
    </submittedName>
</protein>
<evidence type="ECO:0000313" key="1">
    <source>
        <dbReference type="EMBL" id="CDW33957.1"/>
    </source>
</evidence>
<organism evidence="1">
    <name type="scientific">Lepeophtheirus salmonis</name>
    <name type="common">Salmon louse</name>
    <name type="synonym">Caligus salmonis</name>
    <dbReference type="NCBI Taxonomy" id="72036"/>
    <lineage>
        <taxon>Eukaryota</taxon>
        <taxon>Metazoa</taxon>
        <taxon>Ecdysozoa</taxon>
        <taxon>Arthropoda</taxon>
        <taxon>Crustacea</taxon>
        <taxon>Multicrustacea</taxon>
        <taxon>Hexanauplia</taxon>
        <taxon>Copepoda</taxon>
        <taxon>Siphonostomatoida</taxon>
        <taxon>Caligidae</taxon>
        <taxon>Lepeophtheirus</taxon>
    </lineage>
</organism>
<name>A0A0K2U7R5_LEPSM</name>
<accession>A0A0K2U7R5</accession>
<reference evidence="1" key="1">
    <citation type="submission" date="2014-05" db="EMBL/GenBank/DDBJ databases">
        <authorList>
            <person name="Chronopoulou M."/>
        </authorList>
    </citation>
    <scope>NUCLEOTIDE SEQUENCE</scope>
    <source>
        <tissue evidence="1">Whole organism</tissue>
    </source>
</reference>